<feature type="region of interest" description="Disordered" evidence="1">
    <location>
        <begin position="452"/>
        <end position="473"/>
    </location>
</feature>
<dbReference type="Proteomes" id="UP001165085">
    <property type="component" value="Unassembled WGS sequence"/>
</dbReference>
<sequence>MTSRRPPQSHPKPKASFARTFNPSLTQQSNGNNHNNHNNHNGNYATSPQSAYLPPKHASSGRRSITGVHDSTVKTLTQMRMSQQQPCHHFDVDDDLSTFGGGTNRKKSKILRKPLPGPVAFMSTEEEERNGENFANILGIPGSQISVNSQAVGTGMHNPIHITADKVDKIPYLGNCWKRACTDLGRPTFLPTDDQTEEEFTTSLRRKVPGGPNSGPDDPQRFALVSEILAGEHDSSALKISPSILLFVQSVECNIHSAWTAWLTDETCIYSSAQGSTKKVLAWLEPGWLNKNEAVMKPGSVLAFKPGTAMAFQKQHEYGATPGAGDDGVVRMLLVMDDTVSNVFADDDDLDVDEAQAFEQMMGDGAESNFEKRMKKRRIGEDLVPRRVFGGDDEGERAWGESVDDGSRGIDSAMESSQDSQNTKNKSEVRILLDLLKEDELLQNCSVPLFPKAKTKEKGGGGSGEEVLRLTDPPPKIMKVQELLSGLIENKITT</sequence>
<evidence type="ECO:0000313" key="3">
    <source>
        <dbReference type="Proteomes" id="UP001165085"/>
    </source>
</evidence>
<reference evidence="3" key="1">
    <citation type="journal article" date="2023" name="Commun. Biol.">
        <title>Genome analysis of Parmales, the sister group of diatoms, reveals the evolutionary specialization of diatoms from phago-mixotrophs to photoautotrophs.</title>
        <authorList>
            <person name="Ban H."/>
            <person name="Sato S."/>
            <person name="Yoshikawa S."/>
            <person name="Yamada K."/>
            <person name="Nakamura Y."/>
            <person name="Ichinomiya M."/>
            <person name="Sato N."/>
            <person name="Blanc-Mathieu R."/>
            <person name="Endo H."/>
            <person name="Kuwata A."/>
            <person name="Ogata H."/>
        </authorList>
    </citation>
    <scope>NUCLEOTIDE SEQUENCE [LARGE SCALE GENOMIC DNA]</scope>
    <source>
        <strain evidence="3">NIES 3701</strain>
    </source>
</reference>
<dbReference type="AlphaFoldDB" id="A0A9W6ZNK8"/>
<feature type="region of interest" description="Disordered" evidence="1">
    <location>
        <begin position="1"/>
        <end position="65"/>
    </location>
</feature>
<dbReference type="OrthoDB" id="10522765at2759"/>
<name>A0A9W6ZNK8_9STRA</name>
<feature type="region of interest" description="Disordered" evidence="1">
    <location>
        <begin position="189"/>
        <end position="220"/>
    </location>
</feature>
<feature type="region of interest" description="Disordered" evidence="1">
    <location>
        <begin position="390"/>
        <end position="425"/>
    </location>
</feature>
<feature type="compositionally biased region" description="Polar residues" evidence="1">
    <location>
        <begin position="19"/>
        <end position="29"/>
    </location>
</feature>
<feature type="compositionally biased region" description="Low complexity" evidence="1">
    <location>
        <begin position="30"/>
        <end position="43"/>
    </location>
</feature>
<keyword evidence="3" id="KW-1185">Reference proteome</keyword>
<evidence type="ECO:0000256" key="1">
    <source>
        <dbReference type="SAM" id="MobiDB-lite"/>
    </source>
</evidence>
<comment type="caution">
    <text evidence="2">The sequence shown here is derived from an EMBL/GenBank/DDBJ whole genome shotgun (WGS) entry which is preliminary data.</text>
</comment>
<organism evidence="2 3">
    <name type="scientific">Triparma strigata</name>
    <dbReference type="NCBI Taxonomy" id="1606541"/>
    <lineage>
        <taxon>Eukaryota</taxon>
        <taxon>Sar</taxon>
        <taxon>Stramenopiles</taxon>
        <taxon>Ochrophyta</taxon>
        <taxon>Bolidophyceae</taxon>
        <taxon>Parmales</taxon>
        <taxon>Triparmaceae</taxon>
        <taxon>Triparma</taxon>
    </lineage>
</organism>
<accession>A0A9W6ZNK8</accession>
<gene>
    <name evidence="2" type="ORF">TrST_g7723</name>
</gene>
<protein>
    <submittedName>
        <fullName evidence="2">Uncharacterized protein</fullName>
    </submittedName>
</protein>
<feature type="compositionally biased region" description="Polar residues" evidence="1">
    <location>
        <begin position="414"/>
        <end position="424"/>
    </location>
</feature>
<dbReference type="EMBL" id="BRXY01000050">
    <property type="protein sequence ID" value="GMH57974.1"/>
    <property type="molecule type" value="Genomic_DNA"/>
</dbReference>
<evidence type="ECO:0000313" key="2">
    <source>
        <dbReference type="EMBL" id="GMH57974.1"/>
    </source>
</evidence>
<proteinExistence type="predicted"/>